<comment type="caution">
    <text evidence="2">The sequence shown here is derived from an EMBL/GenBank/DDBJ whole genome shotgun (WGS) entry which is preliminary data.</text>
</comment>
<evidence type="ECO:0000256" key="1">
    <source>
        <dbReference type="SAM" id="Coils"/>
    </source>
</evidence>
<sequence>MDKAVWMAKVDELAKWMSLAEDAKKEIDKLKGEFQKQAMKDLENKKVKRVEFWGSAGAKVEVTTSETLKLVSYNFLLQVIGEVLLRDFVKIEPNYNLSAPFKRILTAIFQGDYMEQPVEDVIAQISDDEKTRKLLKKKLKGNWEKDLANLKVIAGLNEEEAEHFAYFIQEAKNYEKILHLLEAAGHARDSQEFKVALEAIRHAVVVEEGIKVSLEIEKVA</sequence>
<reference evidence="3" key="1">
    <citation type="submission" date="2018-02" db="EMBL/GenBank/DDBJ databases">
        <title>Genome sequence of Desulfocucumis palustris strain NAW-5.</title>
        <authorList>
            <person name="Watanabe M."/>
            <person name="Kojima H."/>
            <person name="Fukui M."/>
        </authorList>
    </citation>
    <scope>NUCLEOTIDE SEQUENCE [LARGE SCALE GENOMIC DNA]</scope>
    <source>
        <strain evidence="3">NAW-5</strain>
    </source>
</reference>
<protein>
    <submittedName>
        <fullName evidence="2">Uncharacterized protein</fullName>
    </submittedName>
</protein>
<dbReference type="EMBL" id="BFAV01000127">
    <property type="protein sequence ID" value="GBF34118.1"/>
    <property type="molecule type" value="Genomic_DNA"/>
</dbReference>
<evidence type="ECO:0000313" key="3">
    <source>
        <dbReference type="Proteomes" id="UP000239549"/>
    </source>
</evidence>
<name>A0A2L2XCZ6_9FIRM</name>
<keyword evidence="1" id="KW-0175">Coiled coil</keyword>
<accession>A0A2L2XCZ6</accession>
<dbReference type="OrthoDB" id="1955959at2"/>
<feature type="coiled-coil region" evidence="1">
    <location>
        <begin position="13"/>
        <end position="40"/>
    </location>
</feature>
<evidence type="ECO:0000313" key="2">
    <source>
        <dbReference type="EMBL" id="GBF34118.1"/>
    </source>
</evidence>
<dbReference type="RefSeq" id="WP_104372417.1">
    <property type="nucleotide sequence ID" value="NZ_BFAV01000127.1"/>
</dbReference>
<organism evidence="2 3">
    <name type="scientific">Desulfocucumis palustris</name>
    <dbReference type="NCBI Taxonomy" id="1898651"/>
    <lineage>
        <taxon>Bacteria</taxon>
        <taxon>Bacillati</taxon>
        <taxon>Bacillota</taxon>
        <taxon>Clostridia</taxon>
        <taxon>Eubacteriales</taxon>
        <taxon>Desulfocucumaceae</taxon>
        <taxon>Desulfocucumis</taxon>
    </lineage>
</organism>
<gene>
    <name evidence="2" type="ORF">DCCM_3230</name>
</gene>
<proteinExistence type="predicted"/>
<keyword evidence="3" id="KW-1185">Reference proteome</keyword>
<dbReference type="Proteomes" id="UP000239549">
    <property type="component" value="Unassembled WGS sequence"/>
</dbReference>
<dbReference type="AlphaFoldDB" id="A0A2L2XCZ6"/>